<protein>
    <submittedName>
        <fullName evidence="1">Uncharacterized protein</fullName>
    </submittedName>
</protein>
<dbReference type="EMBL" id="UOFC01000203">
    <property type="protein sequence ID" value="VAW48324.1"/>
    <property type="molecule type" value="Genomic_DNA"/>
</dbReference>
<organism evidence="1">
    <name type="scientific">hydrothermal vent metagenome</name>
    <dbReference type="NCBI Taxonomy" id="652676"/>
    <lineage>
        <taxon>unclassified sequences</taxon>
        <taxon>metagenomes</taxon>
        <taxon>ecological metagenomes</taxon>
    </lineage>
</organism>
<proteinExistence type="predicted"/>
<feature type="non-terminal residue" evidence="1">
    <location>
        <position position="175"/>
    </location>
</feature>
<accession>A0A3B0WXJ5</accession>
<evidence type="ECO:0000313" key="1">
    <source>
        <dbReference type="EMBL" id="VAW48324.1"/>
    </source>
</evidence>
<sequence length="175" mass="20020">MLKCIFLISCLLFPVAAWAIYKPVRVLAPELVSGITCESSIICMDDASRYEEAVKLYDEAIQFVISSVGEIENMPRIIFCSTESCFKSFGFNKASAKAVGVSGIVISPRAWEYYYIRHEIIHHLQAEKMGVITKWQSPAWFTEGMAYLLSQDPRKVLATPNQKYREKFAEWYKLI</sequence>
<reference evidence="1" key="1">
    <citation type="submission" date="2018-06" db="EMBL/GenBank/DDBJ databases">
        <authorList>
            <person name="Zhirakovskaya E."/>
        </authorList>
    </citation>
    <scope>NUCLEOTIDE SEQUENCE</scope>
</reference>
<dbReference type="AlphaFoldDB" id="A0A3B0WXJ5"/>
<gene>
    <name evidence="1" type="ORF">MNBD_GAMMA03-2071</name>
</gene>
<name>A0A3B0WXJ5_9ZZZZ</name>